<dbReference type="GO" id="GO:0046872">
    <property type="term" value="F:metal ion binding"/>
    <property type="evidence" value="ECO:0007669"/>
    <property type="project" value="UniProtKB-KW"/>
</dbReference>
<dbReference type="PANTHER" id="PTHR47990">
    <property type="entry name" value="2-OXOGLUTARATE (2OG) AND FE(II)-DEPENDENT OXYGENASE SUPERFAMILY PROTEIN-RELATED"/>
    <property type="match status" value="1"/>
</dbReference>
<dbReference type="SUPFAM" id="SSF51197">
    <property type="entry name" value="Clavaminate synthase-like"/>
    <property type="match status" value="1"/>
</dbReference>
<dbReference type="Gene3D" id="2.60.120.330">
    <property type="entry name" value="B-lactam Antibiotic, Isopenicillin N Synthase, Chain"/>
    <property type="match status" value="1"/>
</dbReference>
<dbReference type="InterPro" id="IPR044861">
    <property type="entry name" value="IPNS-like_FE2OG_OXY"/>
</dbReference>
<evidence type="ECO:0000256" key="1">
    <source>
        <dbReference type="ARBA" id="ARBA00008056"/>
    </source>
</evidence>
<keyword evidence="2" id="KW-0408">Iron</keyword>
<comment type="caution">
    <text evidence="4">The sequence shown here is derived from an EMBL/GenBank/DDBJ whole genome shotgun (WGS) entry which is preliminary data.</text>
</comment>
<evidence type="ECO:0000313" key="4">
    <source>
        <dbReference type="EMBL" id="KAJ6259924.1"/>
    </source>
</evidence>
<dbReference type="AlphaFoldDB" id="A0AAD6IXR3"/>
<dbReference type="PROSITE" id="PS51471">
    <property type="entry name" value="FE2OG_OXY"/>
    <property type="match status" value="1"/>
</dbReference>
<keyword evidence="2" id="KW-0560">Oxidoreductase</keyword>
<dbReference type="EMBL" id="JAQGDS010000006">
    <property type="protein sequence ID" value="KAJ6259924.1"/>
    <property type="molecule type" value="Genomic_DNA"/>
</dbReference>
<proteinExistence type="inferred from homology"/>
<gene>
    <name evidence="4" type="ORF">Dda_5568</name>
</gene>
<dbReference type="Proteomes" id="UP001221413">
    <property type="component" value="Unassembled WGS sequence"/>
</dbReference>
<keyword evidence="5" id="KW-1185">Reference proteome</keyword>
<dbReference type="InterPro" id="IPR050231">
    <property type="entry name" value="Iron_ascorbate_oxido_reductase"/>
</dbReference>
<accession>A0AAD6IXR3</accession>
<protein>
    <submittedName>
        <fullName evidence="4">Oxidoreductase vrtI</fullName>
    </submittedName>
</protein>
<dbReference type="InterPro" id="IPR027443">
    <property type="entry name" value="IPNS-like_sf"/>
</dbReference>
<dbReference type="GO" id="GO:0016491">
    <property type="term" value="F:oxidoreductase activity"/>
    <property type="evidence" value="ECO:0007669"/>
    <property type="project" value="UniProtKB-KW"/>
</dbReference>
<organism evidence="4 5">
    <name type="scientific">Drechslerella dactyloides</name>
    <name type="common">Nematode-trapping fungus</name>
    <name type="synonym">Arthrobotrys dactyloides</name>
    <dbReference type="NCBI Taxonomy" id="74499"/>
    <lineage>
        <taxon>Eukaryota</taxon>
        <taxon>Fungi</taxon>
        <taxon>Dikarya</taxon>
        <taxon>Ascomycota</taxon>
        <taxon>Pezizomycotina</taxon>
        <taxon>Orbiliomycetes</taxon>
        <taxon>Orbiliales</taxon>
        <taxon>Orbiliaceae</taxon>
        <taxon>Drechslerella</taxon>
    </lineage>
</organism>
<sequence>MDTKILTGDARIDVVRLDTISLKRLESGNTDEFAKLLSAAQSVGVFQLDFQGSEFGDVLWERVGEIYYATQQYFDQDARLKQEDMRVDQKPSQDKGYKFCESDETFEMAYDELVKGDLKLPETLHHSRYTMKYFSEICHSAGLTILRSLSIALPASLPFEDAHRKGKSSDSGLKIISEPCIEDRSKVIENKHTDSGSLTFSFYNDWGIHVQLRDGSWGYTAAVEGCAVINVADSLEWLSDGKLRSPLHRVTQPTDGAKKRYFLTYFLRPEYTFKDLGRRA</sequence>
<evidence type="ECO:0000256" key="2">
    <source>
        <dbReference type="RuleBase" id="RU003682"/>
    </source>
</evidence>
<dbReference type="Pfam" id="PF03171">
    <property type="entry name" value="2OG-FeII_Oxy"/>
    <property type="match status" value="1"/>
</dbReference>
<keyword evidence="2" id="KW-0479">Metal-binding</keyword>
<evidence type="ECO:0000313" key="5">
    <source>
        <dbReference type="Proteomes" id="UP001221413"/>
    </source>
</evidence>
<evidence type="ECO:0000259" key="3">
    <source>
        <dbReference type="PROSITE" id="PS51471"/>
    </source>
</evidence>
<feature type="domain" description="Fe2OG dioxygenase" evidence="3">
    <location>
        <begin position="168"/>
        <end position="269"/>
    </location>
</feature>
<comment type="similarity">
    <text evidence="1 2">Belongs to the iron/ascorbate-dependent oxidoreductase family.</text>
</comment>
<name>A0AAD6IXR3_DREDA</name>
<reference evidence="4" key="1">
    <citation type="submission" date="2023-01" db="EMBL/GenBank/DDBJ databases">
        <title>The chitinases involved in constricting ring structure development in the nematode-trapping fungus Drechslerella dactyloides.</title>
        <authorList>
            <person name="Wang R."/>
            <person name="Zhang L."/>
            <person name="Tang P."/>
            <person name="Li S."/>
            <person name="Liang L."/>
        </authorList>
    </citation>
    <scope>NUCLEOTIDE SEQUENCE</scope>
    <source>
        <strain evidence="4">YMF1.00031</strain>
    </source>
</reference>
<dbReference type="InterPro" id="IPR005123">
    <property type="entry name" value="Oxoglu/Fe-dep_dioxygenase_dom"/>
</dbReference>